<keyword evidence="4 9" id="KW-0349">Heme</keyword>
<evidence type="ECO:0008006" key="13">
    <source>
        <dbReference type="Google" id="ProtNLM"/>
    </source>
</evidence>
<dbReference type="HOGENOM" id="CLU_001570_5_11_1"/>
<dbReference type="Gene3D" id="1.10.630.10">
    <property type="entry name" value="Cytochrome P450"/>
    <property type="match status" value="1"/>
</dbReference>
<evidence type="ECO:0000256" key="10">
    <source>
        <dbReference type="SAM" id="Phobius"/>
    </source>
</evidence>
<dbReference type="InterPro" id="IPR001128">
    <property type="entry name" value="Cyt_P450"/>
</dbReference>
<feature type="transmembrane region" description="Helical" evidence="10">
    <location>
        <begin position="12"/>
        <end position="32"/>
    </location>
</feature>
<accession>A0A0C2WQR7</accession>
<evidence type="ECO:0000256" key="3">
    <source>
        <dbReference type="ARBA" id="ARBA00010617"/>
    </source>
</evidence>
<evidence type="ECO:0000256" key="4">
    <source>
        <dbReference type="ARBA" id="ARBA00022617"/>
    </source>
</evidence>
<feature type="binding site" description="axial binding residue" evidence="9">
    <location>
        <position position="495"/>
    </location>
    <ligand>
        <name>heme</name>
        <dbReference type="ChEBI" id="CHEBI:30413"/>
    </ligand>
    <ligandPart>
        <name>Fe</name>
        <dbReference type="ChEBI" id="CHEBI:18248"/>
    </ligandPart>
</feature>
<keyword evidence="10" id="KW-1133">Transmembrane helix</keyword>
<name>A0A0C2WQR7_SERVB</name>
<reference evidence="12" key="2">
    <citation type="submission" date="2015-01" db="EMBL/GenBank/DDBJ databases">
        <title>Evolutionary Origins and Diversification of the Mycorrhizal Mutualists.</title>
        <authorList>
            <consortium name="DOE Joint Genome Institute"/>
            <consortium name="Mycorrhizal Genomics Consortium"/>
            <person name="Kohler A."/>
            <person name="Kuo A."/>
            <person name="Nagy L.G."/>
            <person name="Floudas D."/>
            <person name="Copeland A."/>
            <person name="Barry K.W."/>
            <person name="Cichocki N."/>
            <person name="Veneault-Fourrey C."/>
            <person name="LaButti K."/>
            <person name="Lindquist E.A."/>
            <person name="Lipzen A."/>
            <person name="Lundell T."/>
            <person name="Morin E."/>
            <person name="Murat C."/>
            <person name="Riley R."/>
            <person name="Ohm R."/>
            <person name="Sun H."/>
            <person name="Tunlid A."/>
            <person name="Henrissat B."/>
            <person name="Grigoriev I.V."/>
            <person name="Hibbett D.S."/>
            <person name="Martin F."/>
        </authorList>
    </citation>
    <scope>NUCLEOTIDE SEQUENCE [LARGE SCALE GENOMIC DNA]</scope>
    <source>
        <strain evidence="12">MAFF 305830</strain>
    </source>
</reference>
<evidence type="ECO:0000256" key="6">
    <source>
        <dbReference type="ARBA" id="ARBA00023002"/>
    </source>
</evidence>
<evidence type="ECO:0000256" key="7">
    <source>
        <dbReference type="ARBA" id="ARBA00023004"/>
    </source>
</evidence>
<evidence type="ECO:0000313" key="11">
    <source>
        <dbReference type="EMBL" id="KIM28538.1"/>
    </source>
</evidence>
<dbReference type="EMBL" id="KN824292">
    <property type="protein sequence ID" value="KIM28538.1"/>
    <property type="molecule type" value="Genomic_DNA"/>
</dbReference>
<dbReference type="SUPFAM" id="SSF48264">
    <property type="entry name" value="Cytochrome P450"/>
    <property type="match status" value="1"/>
</dbReference>
<dbReference type="CDD" id="cd11069">
    <property type="entry name" value="CYP_FUM15-like"/>
    <property type="match status" value="1"/>
</dbReference>
<dbReference type="AlphaFoldDB" id="A0A0C2WQR7"/>
<dbReference type="PANTHER" id="PTHR24305:SF166">
    <property type="entry name" value="CYTOCHROME P450 12A4, MITOCHONDRIAL-RELATED"/>
    <property type="match status" value="1"/>
</dbReference>
<reference evidence="11 12" key="1">
    <citation type="submission" date="2014-04" db="EMBL/GenBank/DDBJ databases">
        <authorList>
            <consortium name="DOE Joint Genome Institute"/>
            <person name="Kuo A."/>
            <person name="Zuccaro A."/>
            <person name="Kohler A."/>
            <person name="Nagy L.G."/>
            <person name="Floudas D."/>
            <person name="Copeland A."/>
            <person name="Barry K.W."/>
            <person name="Cichocki N."/>
            <person name="Veneault-Fourrey C."/>
            <person name="LaButti K."/>
            <person name="Lindquist E.A."/>
            <person name="Lipzen A."/>
            <person name="Lundell T."/>
            <person name="Morin E."/>
            <person name="Murat C."/>
            <person name="Sun H."/>
            <person name="Tunlid A."/>
            <person name="Henrissat B."/>
            <person name="Grigoriev I.V."/>
            <person name="Hibbett D.S."/>
            <person name="Martin F."/>
            <person name="Nordberg H.P."/>
            <person name="Cantor M.N."/>
            <person name="Hua S.X."/>
        </authorList>
    </citation>
    <scope>NUCLEOTIDE SEQUENCE [LARGE SCALE GENOMIC DNA]</scope>
    <source>
        <strain evidence="11 12">MAFF 305830</strain>
    </source>
</reference>
<evidence type="ECO:0000256" key="8">
    <source>
        <dbReference type="ARBA" id="ARBA00023033"/>
    </source>
</evidence>
<dbReference type="OrthoDB" id="1470350at2759"/>
<keyword evidence="8" id="KW-0503">Monooxygenase</keyword>
<dbReference type="PRINTS" id="PR00385">
    <property type="entry name" value="P450"/>
</dbReference>
<dbReference type="GO" id="GO:0020037">
    <property type="term" value="F:heme binding"/>
    <property type="evidence" value="ECO:0007669"/>
    <property type="project" value="InterPro"/>
</dbReference>
<dbReference type="Pfam" id="PF00067">
    <property type="entry name" value="p450"/>
    <property type="match status" value="1"/>
</dbReference>
<keyword evidence="7 9" id="KW-0408">Iron</keyword>
<gene>
    <name evidence="11" type="ORF">M408DRAFT_16272</name>
</gene>
<keyword evidence="6" id="KW-0560">Oxidoreductase</keyword>
<protein>
    <recommendedName>
        <fullName evidence="13">Cytochrome P450</fullName>
    </recommendedName>
</protein>
<keyword evidence="10" id="KW-0812">Transmembrane</keyword>
<comment type="similarity">
    <text evidence="3">Belongs to the cytochrome P450 family.</text>
</comment>
<dbReference type="PRINTS" id="PR00465">
    <property type="entry name" value="EP450IV"/>
</dbReference>
<keyword evidence="5 9" id="KW-0479">Metal-binding</keyword>
<dbReference type="STRING" id="933852.A0A0C2WQR7"/>
<evidence type="ECO:0000256" key="9">
    <source>
        <dbReference type="PIRSR" id="PIRSR602403-1"/>
    </source>
</evidence>
<organism evidence="11 12">
    <name type="scientific">Serendipita vermifera MAFF 305830</name>
    <dbReference type="NCBI Taxonomy" id="933852"/>
    <lineage>
        <taxon>Eukaryota</taxon>
        <taxon>Fungi</taxon>
        <taxon>Dikarya</taxon>
        <taxon>Basidiomycota</taxon>
        <taxon>Agaricomycotina</taxon>
        <taxon>Agaricomycetes</taxon>
        <taxon>Sebacinales</taxon>
        <taxon>Serendipitaceae</taxon>
        <taxon>Serendipita</taxon>
    </lineage>
</organism>
<dbReference type="PANTHER" id="PTHR24305">
    <property type="entry name" value="CYTOCHROME P450"/>
    <property type="match status" value="1"/>
</dbReference>
<proteinExistence type="inferred from homology"/>
<dbReference type="InterPro" id="IPR036396">
    <property type="entry name" value="Cyt_P450_sf"/>
</dbReference>
<dbReference type="Proteomes" id="UP000054097">
    <property type="component" value="Unassembled WGS sequence"/>
</dbReference>
<dbReference type="GO" id="GO:0005506">
    <property type="term" value="F:iron ion binding"/>
    <property type="evidence" value="ECO:0007669"/>
    <property type="project" value="InterPro"/>
</dbReference>
<comment type="pathway">
    <text evidence="2">Secondary metabolite biosynthesis.</text>
</comment>
<evidence type="ECO:0000256" key="5">
    <source>
        <dbReference type="ARBA" id="ARBA00022723"/>
    </source>
</evidence>
<keyword evidence="12" id="KW-1185">Reference proteome</keyword>
<comment type="cofactor">
    <cofactor evidence="1 9">
        <name>heme</name>
        <dbReference type="ChEBI" id="CHEBI:30413"/>
    </cofactor>
</comment>
<sequence>MSNILIRVESFVTSPVGLAAIAVGAPILWLTYRAVLYLTSSFLSPLRVIDGPPSKSYFTGHFLDLVNGNGYTSLRAYNEQYGHIFNIRALFGEFRCIVVDNRAVAHLMSNHMTYYKPESARFQLSYLLGQGLISAEGMEHRYQRRIMMPAFSSSHLRNLLPTFLSKAAELRDILNEQIIASPTPPTVDVVHWLSRATLDIIGLAGFNYDFSTLRQGEEGTELSAAFHRFNSANKFPLLLLLKGFIPILRIFEFDASARQAQKLRKIMRQIGLQLIEEKQREVMSEKASGGGTVLEEKGHDRDLLSLMIKSNMSTTTPQDQKLSVPQILNQIPTFLLAGHETTSNATSWCLFALSQRPDVQSRLRNELFAAFPDDNVEITVESINALPYLEAVVRETMRFHPPVEVTARVSQGADIIPLEHEFIGKDGKPRKHIEVKKGDHFIIPIILMNRSRDVWGPDADEFNPDRWLADRPAAVSEIPGLWANLMTFINGQRACIGFKFALLEMKALLVHLIRSFEFELAVDPKDITCKEMVVTRPFVKYEMEKGSQLPMIIRPVVQA</sequence>
<evidence type="ECO:0000256" key="2">
    <source>
        <dbReference type="ARBA" id="ARBA00005179"/>
    </source>
</evidence>
<dbReference type="GO" id="GO:0016705">
    <property type="term" value="F:oxidoreductase activity, acting on paired donors, with incorporation or reduction of molecular oxygen"/>
    <property type="evidence" value="ECO:0007669"/>
    <property type="project" value="InterPro"/>
</dbReference>
<evidence type="ECO:0000313" key="12">
    <source>
        <dbReference type="Proteomes" id="UP000054097"/>
    </source>
</evidence>
<dbReference type="InterPro" id="IPR050121">
    <property type="entry name" value="Cytochrome_P450_monoxygenase"/>
</dbReference>
<dbReference type="InterPro" id="IPR002403">
    <property type="entry name" value="Cyt_P450_E_grp-IV"/>
</dbReference>
<keyword evidence="10" id="KW-0472">Membrane</keyword>
<evidence type="ECO:0000256" key="1">
    <source>
        <dbReference type="ARBA" id="ARBA00001971"/>
    </source>
</evidence>
<dbReference type="GO" id="GO:0004497">
    <property type="term" value="F:monooxygenase activity"/>
    <property type="evidence" value="ECO:0007669"/>
    <property type="project" value="UniProtKB-KW"/>
</dbReference>